<dbReference type="EMBL" id="CABWIC010000004">
    <property type="protein sequence ID" value="VWL90167.1"/>
    <property type="molecule type" value="Genomic_DNA"/>
</dbReference>
<dbReference type="Proteomes" id="UP000405524">
    <property type="component" value="Unassembled WGS sequence"/>
</dbReference>
<accession>A0A5K1J5Z8</accession>
<dbReference type="EMBL" id="CABWIC010000011">
    <property type="protein sequence ID" value="VWL98714.1"/>
    <property type="molecule type" value="Genomic_DNA"/>
</dbReference>
<evidence type="ECO:0008006" key="4">
    <source>
        <dbReference type="Google" id="ProtNLM"/>
    </source>
</evidence>
<evidence type="ECO:0000313" key="1">
    <source>
        <dbReference type="EMBL" id="VWL90167.1"/>
    </source>
</evidence>
<dbReference type="RefSeq" id="WP_370739224.1">
    <property type="nucleotide sequence ID" value="NZ_CABWIC010000004.1"/>
</dbReference>
<gene>
    <name evidence="2" type="ORF">JKKLCJKK_01163</name>
    <name evidence="1" type="ORF">JKKLCJKK_01563</name>
</gene>
<evidence type="ECO:0000313" key="3">
    <source>
        <dbReference type="Proteomes" id="UP000405524"/>
    </source>
</evidence>
<sequence>MRYYRDERIKESLGWMSPMQYRKSLGLAA</sequence>
<name>A0A5K1J5Z8_9ACTN</name>
<evidence type="ECO:0000313" key="2">
    <source>
        <dbReference type="EMBL" id="VWL98714.1"/>
    </source>
</evidence>
<proteinExistence type="predicted"/>
<organism evidence="2 3">
    <name type="scientific">Collinsella intestinalis</name>
    <dbReference type="NCBI Taxonomy" id="147207"/>
    <lineage>
        <taxon>Bacteria</taxon>
        <taxon>Bacillati</taxon>
        <taxon>Actinomycetota</taxon>
        <taxon>Coriobacteriia</taxon>
        <taxon>Coriobacteriales</taxon>
        <taxon>Coriobacteriaceae</taxon>
        <taxon>Collinsella</taxon>
    </lineage>
</organism>
<dbReference type="GeneID" id="92560640"/>
<reference evidence="2 3" key="1">
    <citation type="submission" date="2019-10" db="EMBL/GenBank/DDBJ databases">
        <authorList>
            <person name="Wolf R A."/>
        </authorList>
    </citation>
    <scope>NUCLEOTIDE SEQUENCE [LARGE SCALE GENOMIC DNA]</scope>
    <source>
        <strain evidence="2">Collinsella_intestinalis_DSM_13632</strain>
    </source>
</reference>
<protein>
    <recommendedName>
        <fullName evidence="4">Integrase catalytic domain-containing protein</fullName>
    </recommendedName>
</protein>
<dbReference type="AlphaFoldDB" id="A0A5K1J5Z8"/>